<keyword evidence="9" id="KW-0804">Transcription</keyword>
<dbReference type="Proteomes" id="UP000326759">
    <property type="component" value="Unassembled WGS sequence"/>
</dbReference>
<dbReference type="GO" id="GO:0005634">
    <property type="term" value="C:nucleus"/>
    <property type="evidence" value="ECO:0007669"/>
    <property type="project" value="UniProtKB-SubCell"/>
</dbReference>
<sequence>MYISNDGYICDFLPGTEPTNIVPISSHYTPRPSGGTEGQRVMMSEYSLLDRYKCPYCDYQSPIKGSIKRHVQFKHTKEKPFPCDVCGKRFVQRSDLSNHQRVHTGEKPYECSVCSQRFRFSCNLASHRLSVHGQSQFHPPQVLLSNQVSDQERSISYPPSESGYRHCPYCPYKNLSSSAIKNHVMFKHTGERPYPCTVCTKRFTMKSDLLVHMRTHTGEKPFKCPRCSRAFSQSSHLHVHLRSVFGCGKNMTSIFQSDEDWNETVETDNVTYSSSGSELLYNQSSTNVEQTIRKSKTHRGILHHCPFCTYVNAVLTNVKRHVMFRHTREKPFECYVCSKKFVLKRDLQTHSRTHTGEKPYECSKCFKKFTTKGGLRYHLQNNNNECNKIFADKYTLDRHLRIHSGVKPYECSVCGKKFLEKTHLKQHMFYVHKLANVQCSQTYMCPHCTYSSHRSDTVRAHIKYKHIGVKPFSCVKCSKSFVEKSKLNQHMRNPSGRPIYQCPFCSYVNATSSTNVKSHIKYHHTGEMPYGCSVCSKNFPEKSLLERHMRIHTGEKPFQCQICLKKFNQKCNLKNHMIIRHIRTHTGERPFHCHLCSKKFSQKSHLNRHIRTCHR</sequence>
<evidence type="ECO:0000259" key="12">
    <source>
        <dbReference type="PROSITE" id="PS50157"/>
    </source>
</evidence>
<dbReference type="GO" id="GO:0008270">
    <property type="term" value="F:zinc ion binding"/>
    <property type="evidence" value="ECO:0007669"/>
    <property type="project" value="UniProtKB-KW"/>
</dbReference>
<feature type="domain" description="C2H2-type" evidence="12">
    <location>
        <begin position="472"/>
        <end position="499"/>
    </location>
</feature>
<feature type="domain" description="C2H2-type" evidence="12">
    <location>
        <begin position="165"/>
        <end position="193"/>
    </location>
</feature>
<feature type="domain" description="C2H2-type" evidence="12">
    <location>
        <begin position="377"/>
        <end position="408"/>
    </location>
</feature>
<dbReference type="PROSITE" id="PS50157">
    <property type="entry name" value="ZINC_FINGER_C2H2_2"/>
    <property type="match status" value="16"/>
</dbReference>
<feature type="domain" description="C2H2-type" evidence="12">
    <location>
        <begin position="591"/>
        <end position="615"/>
    </location>
</feature>
<evidence type="ECO:0000313" key="14">
    <source>
        <dbReference type="Proteomes" id="UP000326759"/>
    </source>
</evidence>
<organism evidence="13 14">
    <name type="scientific">Armadillidium nasatum</name>
    <dbReference type="NCBI Taxonomy" id="96803"/>
    <lineage>
        <taxon>Eukaryota</taxon>
        <taxon>Metazoa</taxon>
        <taxon>Ecdysozoa</taxon>
        <taxon>Arthropoda</taxon>
        <taxon>Crustacea</taxon>
        <taxon>Multicrustacea</taxon>
        <taxon>Malacostraca</taxon>
        <taxon>Eumalacostraca</taxon>
        <taxon>Peracarida</taxon>
        <taxon>Isopoda</taxon>
        <taxon>Oniscidea</taxon>
        <taxon>Crinocheta</taxon>
        <taxon>Armadillidiidae</taxon>
        <taxon>Armadillidium</taxon>
    </lineage>
</organism>
<dbReference type="FunFam" id="3.30.160.60:FF:001325">
    <property type="entry name" value="zinc finger protein 200"/>
    <property type="match status" value="1"/>
</dbReference>
<comment type="function">
    <text evidence="1">May be involved in transcriptional regulation.</text>
</comment>
<dbReference type="SUPFAM" id="SSF57667">
    <property type="entry name" value="beta-beta-alpha zinc fingers"/>
    <property type="match status" value="10"/>
</dbReference>
<feature type="domain" description="C2H2-type" evidence="12">
    <location>
        <begin position="109"/>
        <end position="137"/>
    </location>
</feature>
<dbReference type="InterPro" id="IPR036236">
    <property type="entry name" value="Znf_C2H2_sf"/>
</dbReference>
<dbReference type="FunFam" id="3.30.160.60:FF:001498">
    <property type="entry name" value="Zinc finger protein 404"/>
    <property type="match status" value="3"/>
</dbReference>
<dbReference type="Gene3D" id="3.30.160.60">
    <property type="entry name" value="Classic Zinc Finger"/>
    <property type="match status" value="13"/>
</dbReference>
<feature type="domain" description="C2H2-type" evidence="12">
    <location>
        <begin position="443"/>
        <end position="471"/>
    </location>
</feature>
<dbReference type="PROSITE" id="PS00028">
    <property type="entry name" value="ZINC_FINGER_C2H2_1"/>
    <property type="match status" value="8"/>
</dbReference>
<evidence type="ECO:0000256" key="1">
    <source>
        <dbReference type="ARBA" id="ARBA00003767"/>
    </source>
</evidence>
<dbReference type="PANTHER" id="PTHR24377">
    <property type="entry name" value="IP01015P-RELATED"/>
    <property type="match status" value="1"/>
</dbReference>
<evidence type="ECO:0000256" key="11">
    <source>
        <dbReference type="PROSITE-ProRule" id="PRU00042"/>
    </source>
</evidence>
<comment type="subcellular location">
    <subcellularLocation>
        <location evidence="2">Nucleus</location>
    </subcellularLocation>
</comment>
<keyword evidence="10" id="KW-0539">Nucleus</keyword>
<dbReference type="FunFam" id="3.30.160.60:FF:000624">
    <property type="entry name" value="zinc finger protein 697"/>
    <property type="match status" value="1"/>
</dbReference>
<dbReference type="Pfam" id="PF13909">
    <property type="entry name" value="zf-H2C2_5"/>
    <property type="match status" value="1"/>
</dbReference>
<proteinExistence type="predicted"/>
<feature type="domain" description="C2H2-type" evidence="12">
    <location>
        <begin position="360"/>
        <end position="378"/>
    </location>
</feature>
<dbReference type="GO" id="GO:0003677">
    <property type="term" value="F:DNA binding"/>
    <property type="evidence" value="ECO:0007669"/>
    <property type="project" value="UniProtKB-KW"/>
</dbReference>
<feature type="domain" description="C2H2-type" evidence="12">
    <location>
        <begin position="409"/>
        <end position="432"/>
    </location>
</feature>
<dbReference type="FunFam" id="3.30.160.60:FF:002716">
    <property type="entry name" value="Zinc finger protein 212"/>
    <property type="match status" value="1"/>
</dbReference>
<evidence type="ECO:0000256" key="10">
    <source>
        <dbReference type="ARBA" id="ARBA00023242"/>
    </source>
</evidence>
<evidence type="ECO:0000313" key="13">
    <source>
        <dbReference type="EMBL" id="KAB7498104.1"/>
    </source>
</evidence>
<keyword evidence="7" id="KW-0805">Transcription regulation</keyword>
<feature type="domain" description="C2H2-type" evidence="12">
    <location>
        <begin position="81"/>
        <end position="108"/>
    </location>
</feature>
<comment type="caution">
    <text evidence="13">The sequence shown here is derived from an EMBL/GenBank/DDBJ whole genome shotgun (WGS) entry which is preliminary data.</text>
</comment>
<dbReference type="InterPro" id="IPR050826">
    <property type="entry name" value="Krueppel_C2H2_ZnFinger"/>
</dbReference>
<feature type="domain" description="C2H2-type" evidence="12">
    <location>
        <begin position="194"/>
        <end position="221"/>
    </location>
</feature>
<dbReference type="FunFam" id="3.30.160.60:FF:000176">
    <property type="entry name" value="zinc finger protein 70"/>
    <property type="match status" value="1"/>
</dbReference>
<name>A0A5N5SV63_9CRUS</name>
<keyword evidence="6" id="KW-0862">Zinc</keyword>
<evidence type="ECO:0000256" key="3">
    <source>
        <dbReference type="ARBA" id="ARBA00022723"/>
    </source>
</evidence>
<dbReference type="FunFam" id="3.30.160.60:FF:000446">
    <property type="entry name" value="Zinc finger protein"/>
    <property type="match status" value="2"/>
</dbReference>
<feature type="domain" description="C2H2-type" evidence="12">
    <location>
        <begin position="558"/>
        <end position="590"/>
    </location>
</feature>
<dbReference type="SMART" id="SM00355">
    <property type="entry name" value="ZnF_C2H2"/>
    <property type="match status" value="17"/>
</dbReference>
<dbReference type="OrthoDB" id="6346528at2759"/>
<dbReference type="Pfam" id="PF00096">
    <property type="entry name" value="zf-C2H2"/>
    <property type="match status" value="10"/>
</dbReference>
<feature type="domain" description="C2H2-type" evidence="12">
    <location>
        <begin position="52"/>
        <end position="80"/>
    </location>
</feature>
<protein>
    <submittedName>
        <fullName evidence="13">Zinc finger protein 26</fullName>
    </submittedName>
</protein>
<keyword evidence="5 11" id="KW-0863">Zinc-finger</keyword>
<feature type="domain" description="C2H2-type" evidence="12">
    <location>
        <begin position="222"/>
        <end position="251"/>
    </location>
</feature>
<keyword evidence="14" id="KW-1185">Reference proteome</keyword>
<dbReference type="AlphaFoldDB" id="A0A5N5SV63"/>
<feature type="domain" description="C2H2-type" evidence="12">
    <location>
        <begin position="303"/>
        <end position="331"/>
    </location>
</feature>
<reference evidence="13 14" key="1">
    <citation type="journal article" date="2019" name="PLoS Biol.">
        <title>Sex chromosomes control vertical transmission of feminizing Wolbachia symbionts in an isopod.</title>
        <authorList>
            <person name="Becking T."/>
            <person name="Chebbi M.A."/>
            <person name="Giraud I."/>
            <person name="Moumen B."/>
            <person name="Laverre T."/>
            <person name="Caubet Y."/>
            <person name="Peccoud J."/>
            <person name="Gilbert C."/>
            <person name="Cordaux R."/>
        </authorList>
    </citation>
    <scope>NUCLEOTIDE SEQUENCE [LARGE SCALE GENOMIC DNA]</scope>
    <source>
        <strain evidence="13">ANa2</strain>
        <tissue evidence="13">Whole body excluding digestive tract and cuticle</tissue>
    </source>
</reference>
<evidence type="ECO:0000256" key="9">
    <source>
        <dbReference type="ARBA" id="ARBA00023163"/>
    </source>
</evidence>
<dbReference type="EMBL" id="SEYY01019597">
    <property type="protein sequence ID" value="KAB7498104.1"/>
    <property type="molecule type" value="Genomic_DNA"/>
</dbReference>
<evidence type="ECO:0000256" key="5">
    <source>
        <dbReference type="ARBA" id="ARBA00022771"/>
    </source>
</evidence>
<keyword evidence="4" id="KW-0677">Repeat</keyword>
<evidence type="ECO:0000256" key="8">
    <source>
        <dbReference type="ARBA" id="ARBA00023125"/>
    </source>
</evidence>
<evidence type="ECO:0000256" key="4">
    <source>
        <dbReference type="ARBA" id="ARBA00022737"/>
    </source>
</evidence>
<gene>
    <name evidence="13" type="ORF">Anas_06194</name>
</gene>
<dbReference type="FunFam" id="3.30.160.60:FF:000097">
    <property type="entry name" value="Zinc finger protein"/>
    <property type="match status" value="2"/>
</dbReference>
<keyword evidence="8" id="KW-0238">DNA-binding</keyword>
<feature type="domain" description="C2H2-type" evidence="12">
    <location>
        <begin position="530"/>
        <end position="557"/>
    </location>
</feature>
<dbReference type="InterPro" id="IPR013087">
    <property type="entry name" value="Znf_C2H2_type"/>
</dbReference>
<accession>A0A5N5SV63</accession>
<feature type="domain" description="C2H2-type" evidence="12">
    <location>
        <begin position="332"/>
        <end position="359"/>
    </location>
</feature>
<evidence type="ECO:0000256" key="6">
    <source>
        <dbReference type="ARBA" id="ARBA00022833"/>
    </source>
</evidence>
<evidence type="ECO:0000256" key="2">
    <source>
        <dbReference type="ARBA" id="ARBA00004123"/>
    </source>
</evidence>
<keyword evidence="3" id="KW-0479">Metal-binding</keyword>
<evidence type="ECO:0000256" key="7">
    <source>
        <dbReference type="ARBA" id="ARBA00023015"/>
    </source>
</evidence>